<keyword evidence="3" id="KW-0804">Transcription</keyword>
<dbReference type="InterPro" id="IPR000524">
    <property type="entry name" value="Tscrpt_reg_HTH_GntR"/>
</dbReference>
<dbReference type="AlphaFoldDB" id="A0A0M2K3D5"/>
<dbReference type="InterPro" id="IPR036390">
    <property type="entry name" value="WH_DNA-bd_sf"/>
</dbReference>
<dbReference type="SUPFAM" id="SSF46785">
    <property type="entry name" value="Winged helix' DNA-binding domain"/>
    <property type="match status" value="1"/>
</dbReference>
<dbReference type="SUPFAM" id="SSF64288">
    <property type="entry name" value="Chorismate lyase-like"/>
    <property type="match status" value="1"/>
</dbReference>
<dbReference type="InterPro" id="IPR011663">
    <property type="entry name" value="UTRA"/>
</dbReference>
<evidence type="ECO:0000313" key="6">
    <source>
        <dbReference type="Proteomes" id="UP000034150"/>
    </source>
</evidence>
<gene>
    <name evidence="5" type="ORF">WN67_01295</name>
</gene>
<dbReference type="InterPro" id="IPR036388">
    <property type="entry name" value="WH-like_DNA-bd_sf"/>
</dbReference>
<dbReference type="GO" id="GO:0003677">
    <property type="term" value="F:DNA binding"/>
    <property type="evidence" value="ECO:0007669"/>
    <property type="project" value="UniProtKB-KW"/>
</dbReference>
<dbReference type="Gene3D" id="1.10.10.10">
    <property type="entry name" value="Winged helix-like DNA-binding domain superfamily/Winged helix DNA-binding domain"/>
    <property type="match status" value="1"/>
</dbReference>
<sequence>MADEGKPRYQTIANLLEQELALLEPGTQVASEHELAKRFGMNRLTAKAALEELERRYLVRRSKGRGTYVARRLPYVVSPGSSPSWSASVRTAGGSPSIATVSLTERPASQAIADKLKIDKGQRVFVLVRRRFIDDLIAGCTTSYLPGDLLPRFRSRLSDDASLHDVLAEHYGIEPVRTWAKVELRPAPADIAVHLELRGAPMVHRLSALLEDPHAQGRVVEYGETWLRPDAVDLIIEFKQSD</sequence>
<evidence type="ECO:0000256" key="1">
    <source>
        <dbReference type="ARBA" id="ARBA00023015"/>
    </source>
</evidence>
<dbReference type="SMART" id="SM00345">
    <property type="entry name" value="HTH_GNTR"/>
    <property type="match status" value="1"/>
</dbReference>
<dbReference type="RefSeq" id="WP_046361235.1">
    <property type="nucleotide sequence ID" value="NZ_LAUZ02000007.1"/>
</dbReference>
<dbReference type="PANTHER" id="PTHR44846">
    <property type="entry name" value="MANNOSYL-D-GLYCERATE TRANSPORT/METABOLISM SYSTEM REPRESSOR MNGR-RELATED"/>
    <property type="match status" value="1"/>
</dbReference>
<comment type="caution">
    <text evidence="5">The sequence shown here is derived from an EMBL/GenBank/DDBJ whole genome shotgun (WGS) entry which is preliminary data.</text>
</comment>
<accession>A0A0M2K3D5</accession>
<evidence type="ECO:0000256" key="2">
    <source>
        <dbReference type="ARBA" id="ARBA00023125"/>
    </source>
</evidence>
<dbReference type="GO" id="GO:0045892">
    <property type="term" value="P:negative regulation of DNA-templated transcription"/>
    <property type="evidence" value="ECO:0007669"/>
    <property type="project" value="TreeGrafter"/>
</dbReference>
<keyword evidence="6" id="KW-1185">Reference proteome</keyword>
<dbReference type="Gene3D" id="3.40.1410.10">
    <property type="entry name" value="Chorismate lyase-like"/>
    <property type="match status" value="1"/>
</dbReference>
<feature type="domain" description="HTH gntR-type" evidence="4">
    <location>
        <begin position="6"/>
        <end position="72"/>
    </location>
</feature>
<keyword evidence="1" id="KW-0805">Transcription regulation</keyword>
<reference evidence="5 6" key="1">
    <citation type="journal article" date="2015" name="Genome Announc.">
        <title>Draft Genome Sequence of Mycobacterium obuense Strain UC1, Isolated from Patient Sputum.</title>
        <authorList>
            <person name="Greninger A.L."/>
            <person name="Cunningham G."/>
            <person name="Hsu E.D."/>
            <person name="Yu J.M."/>
            <person name="Chiu C.Y."/>
            <person name="Miller S."/>
        </authorList>
    </citation>
    <scope>NUCLEOTIDE SEQUENCE [LARGE SCALE GENOMIC DNA]</scope>
    <source>
        <strain evidence="5 6">UC1</strain>
    </source>
</reference>
<dbReference type="OrthoDB" id="3252280at2"/>
<evidence type="ECO:0000256" key="3">
    <source>
        <dbReference type="ARBA" id="ARBA00023163"/>
    </source>
</evidence>
<evidence type="ECO:0000259" key="4">
    <source>
        <dbReference type="PROSITE" id="PS50949"/>
    </source>
</evidence>
<dbReference type="Proteomes" id="UP000034150">
    <property type="component" value="Unassembled WGS sequence"/>
</dbReference>
<dbReference type="Pfam" id="PF07702">
    <property type="entry name" value="UTRA"/>
    <property type="match status" value="1"/>
</dbReference>
<proteinExistence type="predicted"/>
<dbReference type="Pfam" id="PF00392">
    <property type="entry name" value="GntR"/>
    <property type="match status" value="1"/>
</dbReference>
<organism evidence="5 6">
    <name type="scientific">Mycolicibacterium obuense</name>
    <dbReference type="NCBI Taxonomy" id="1807"/>
    <lineage>
        <taxon>Bacteria</taxon>
        <taxon>Bacillati</taxon>
        <taxon>Actinomycetota</taxon>
        <taxon>Actinomycetes</taxon>
        <taxon>Mycobacteriales</taxon>
        <taxon>Mycobacteriaceae</taxon>
        <taxon>Mycolicibacterium</taxon>
    </lineage>
</organism>
<protein>
    <recommendedName>
        <fullName evidence="4">HTH gntR-type domain-containing protein</fullName>
    </recommendedName>
</protein>
<dbReference type="PANTHER" id="PTHR44846:SF1">
    <property type="entry name" value="MANNOSYL-D-GLYCERATE TRANSPORT_METABOLISM SYSTEM REPRESSOR MNGR-RELATED"/>
    <property type="match status" value="1"/>
</dbReference>
<evidence type="ECO:0000313" key="5">
    <source>
        <dbReference type="EMBL" id="KKF03887.1"/>
    </source>
</evidence>
<dbReference type="PROSITE" id="PS50949">
    <property type="entry name" value="HTH_GNTR"/>
    <property type="match status" value="1"/>
</dbReference>
<dbReference type="EMBL" id="LAUZ02000007">
    <property type="protein sequence ID" value="KKF03887.1"/>
    <property type="molecule type" value="Genomic_DNA"/>
</dbReference>
<keyword evidence="2" id="KW-0238">DNA-binding</keyword>
<dbReference type="SMART" id="SM00866">
    <property type="entry name" value="UTRA"/>
    <property type="match status" value="1"/>
</dbReference>
<dbReference type="GO" id="GO:0003700">
    <property type="term" value="F:DNA-binding transcription factor activity"/>
    <property type="evidence" value="ECO:0007669"/>
    <property type="project" value="InterPro"/>
</dbReference>
<dbReference type="InterPro" id="IPR028978">
    <property type="entry name" value="Chorismate_lyase_/UTRA_dom_sf"/>
</dbReference>
<name>A0A0M2K3D5_9MYCO</name>
<dbReference type="InterPro" id="IPR050679">
    <property type="entry name" value="Bact_HTH_transcr_reg"/>
</dbReference>
<dbReference type="PATRIC" id="fig|1807.13.peg.1074"/>